<feature type="transmembrane region" description="Helical" evidence="1">
    <location>
        <begin position="120"/>
        <end position="146"/>
    </location>
</feature>
<name>A0A3N1CNZ3_9ACTN</name>
<dbReference type="OrthoDB" id="3470675at2"/>
<dbReference type="RefSeq" id="WP_123661965.1">
    <property type="nucleotide sequence ID" value="NZ_RJKE01000001.1"/>
</dbReference>
<gene>
    <name evidence="2" type="ORF">EDD29_0500</name>
</gene>
<feature type="transmembrane region" description="Helical" evidence="1">
    <location>
        <begin position="20"/>
        <end position="46"/>
    </location>
</feature>
<keyword evidence="1" id="KW-1133">Transmembrane helix</keyword>
<dbReference type="Proteomes" id="UP000272400">
    <property type="component" value="Unassembled WGS sequence"/>
</dbReference>
<keyword evidence="3" id="KW-1185">Reference proteome</keyword>
<dbReference type="EMBL" id="RJKE01000001">
    <property type="protein sequence ID" value="ROO83012.1"/>
    <property type="molecule type" value="Genomic_DNA"/>
</dbReference>
<comment type="caution">
    <text evidence="2">The sequence shown here is derived from an EMBL/GenBank/DDBJ whole genome shotgun (WGS) entry which is preliminary data.</text>
</comment>
<organism evidence="2 3">
    <name type="scientific">Actinocorallia herbida</name>
    <dbReference type="NCBI Taxonomy" id="58109"/>
    <lineage>
        <taxon>Bacteria</taxon>
        <taxon>Bacillati</taxon>
        <taxon>Actinomycetota</taxon>
        <taxon>Actinomycetes</taxon>
        <taxon>Streptosporangiales</taxon>
        <taxon>Thermomonosporaceae</taxon>
        <taxon>Actinocorallia</taxon>
    </lineage>
</organism>
<feature type="transmembrane region" description="Helical" evidence="1">
    <location>
        <begin position="82"/>
        <end position="99"/>
    </location>
</feature>
<dbReference type="AlphaFoldDB" id="A0A3N1CNZ3"/>
<keyword evidence="1" id="KW-0812">Transmembrane</keyword>
<reference evidence="2 3" key="1">
    <citation type="submission" date="2018-11" db="EMBL/GenBank/DDBJ databases">
        <title>Sequencing the genomes of 1000 actinobacteria strains.</title>
        <authorList>
            <person name="Klenk H.-P."/>
        </authorList>
    </citation>
    <scope>NUCLEOTIDE SEQUENCE [LARGE SCALE GENOMIC DNA]</scope>
    <source>
        <strain evidence="2 3">DSM 44254</strain>
    </source>
</reference>
<evidence type="ECO:0000256" key="1">
    <source>
        <dbReference type="SAM" id="Phobius"/>
    </source>
</evidence>
<feature type="transmembrane region" description="Helical" evidence="1">
    <location>
        <begin position="53"/>
        <end position="76"/>
    </location>
</feature>
<keyword evidence="1" id="KW-0472">Membrane</keyword>
<accession>A0A3N1CNZ3</accession>
<protein>
    <submittedName>
        <fullName evidence="2">Uncharacterized protein</fullName>
    </submittedName>
</protein>
<sequence>MRIVTVGGDDVGFIAIGQEAVGIIAIGQLATGVIAFGQLATGVIAIGQVARGVIAIGQLAVGIVAVGMAAVGVLFAVGMVSLSAFGAPYVTSFGLFGKIDPRALFDPRRDRLFRGTLPQWRLVMASLGTLVLLGAWWMVVGSALFLPHLALPGF</sequence>
<evidence type="ECO:0000313" key="3">
    <source>
        <dbReference type="Proteomes" id="UP000272400"/>
    </source>
</evidence>
<evidence type="ECO:0000313" key="2">
    <source>
        <dbReference type="EMBL" id="ROO83012.1"/>
    </source>
</evidence>
<proteinExistence type="predicted"/>